<feature type="compositionally biased region" description="Low complexity" evidence="7">
    <location>
        <begin position="732"/>
        <end position="776"/>
    </location>
</feature>
<name>B0T8G9_CAUSK</name>
<dbReference type="Pfam" id="PF03880">
    <property type="entry name" value="DbpA"/>
    <property type="match status" value="1"/>
</dbReference>
<evidence type="ECO:0000313" key="10">
    <source>
        <dbReference type="EMBL" id="ABZ71312.1"/>
    </source>
</evidence>
<evidence type="ECO:0000256" key="4">
    <source>
        <dbReference type="ARBA" id="ARBA00022840"/>
    </source>
</evidence>
<proteinExistence type="inferred from homology"/>
<feature type="domain" description="Helicase C-terminal" evidence="9">
    <location>
        <begin position="233"/>
        <end position="403"/>
    </location>
</feature>
<evidence type="ECO:0000256" key="6">
    <source>
        <dbReference type="RuleBase" id="RU000492"/>
    </source>
</evidence>
<dbReference type="AlphaFoldDB" id="B0T8G9"/>
<dbReference type="Gene3D" id="3.30.70.330">
    <property type="match status" value="1"/>
</dbReference>
<dbReference type="eggNOG" id="COG0513">
    <property type="taxonomic scope" value="Bacteria"/>
</dbReference>
<accession>B0T8G9</accession>
<evidence type="ECO:0000259" key="9">
    <source>
        <dbReference type="PROSITE" id="PS51194"/>
    </source>
</evidence>
<dbReference type="EMBL" id="CP000927">
    <property type="protein sequence ID" value="ABZ71312.1"/>
    <property type="molecule type" value="Genomic_DNA"/>
</dbReference>
<protein>
    <submittedName>
        <fullName evidence="10">DEAD/DEAH box helicase domain protein</fullName>
    </submittedName>
</protein>
<dbReference type="InterPro" id="IPR014001">
    <property type="entry name" value="Helicase_ATP-bd"/>
</dbReference>
<dbReference type="HOGENOM" id="CLU_003041_21_3_5"/>
<dbReference type="STRING" id="366602.Caul_2184"/>
<keyword evidence="2 6" id="KW-0378">Hydrolase</keyword>
<keyword evidence="3 6" id="KW-0347">Helicase</keyword>
<dbReference type="PANTHER" id="PTHR47959:SF1">
    <property type="entry name" value="ATP-DEPENDENT RNA HELICASE DBPA"/>
    <property type="match status" value="1"/>
</dbReference>
<keyword evidence="4 6" id="KW-0067">ATP-binding</keyword>
<dbReference type="GO" id="GO:0005524">
    <property type="term" value="F:ATP binding"/>
    <property type="evidence" value="ECO:0007669"/>
    <property type="project" value="UniProtKB-KW"/>
</dbReference>
<dbReference type="PROSITE" id="PS00039">
    <property type="entry name" value="DEAD_ATP_HELICASE"/>
    <property type="match status" value="1"/>
</dbReference>
<evidence type="ECO:0000256" key="2">
    <source>
        <dbReference type="ARBA" id="ARBA00022801"/>
    </source>
</evidence>
<keyword evidence="1 6" id="KW-0547">Nucleotide-binding</keyword>
<dbReference type="SUPFAM" id="SSF52540">
    <property type="entry name" value="P-loop containing nucleoside triphosphate hydrolases"/>
    <property type="match status" value="1"/>
</dbReference>
<evidence type="ECO:0000256" key="7">
    <source>
        <dbReference type="SAM" id="MobiDB-lite"/>
    </source>
</evidence>
<dbReference type="CDD" id="cd00268">
    <property type="entry name" value="DEADc"/>
    <property type="match status" value="1"/>
</dbReference>
<dbReference type="GO" id="GO:0003676">
    <property type="term" value="F:nucleic acid binding"/>
    <property type="evidence" value="ECO:0007669"/>
    <property type="project" value="InterPro"/>
</dbReference>
<dbReference type="InterPro" id="IPR001650">
    <property type="entry name" value="Helicase_C-like"/>
</dbReference>
<dbReference type="OrthoDB" id="9805696at2"/>
<feature type="compositionally biased region" description="Basic and acidic residues" evidence="7">
    <location>
        <begin position="631"/>
        <end position="675"/>
    </location>
</feature>
<dbReference type="GO" id="GO:0005829">
    <property type="term" value="C:cytosol"/>
    <property type="evidence" value="ECO:0007669"/>
    <property type="project" value="TreeGrafter"/>
</dbReference>
<feature type="compositionally biased region" description="Low complexity" evidence="7">
    <location>
        <begin position="599"/>
        <end position="623"/>
    </location>
</feature>
<evidence type="ECO:0000259" key="8">
    <source>
        <dbReference type="PROSITE" id="PS51192"/>
    </source>
</evidence>
<dbReference type="SMART" id="SM00487">
    <property type="entry name" value="DEXDc"/>
    <property type="match status" value="1"/>
</dbReference>
<dbReference type="CDD" id="cd12252">
    <property type="entry name" value="RRM_DbpA"/>
    <property type="match status" value="1"/>
</dbReference>
<dbReference type="InterPro" id="IPR044742">
    <property type="entry name" value="DEAD/DEAH_RhlB"/>
</dbReference>
<dbReference type="InterPro" id="IPR027417">
    <property type="entry name" value="P-loop_NTPase"/>
</dbReference>
<dbReference type="PROSITE" id="PS51194">
    <property type="entry name" value="HELICASE_CTER"/>
    <property type="match status" value="1"/>
</dbReference>
<dbReference type="Pfam" id="PF00270">
    <property type="entry name" value="DEAD"/>
    <property type="match status" value="1"/>
</dbReference>
<dbReference type="InterPro" id="IPR050079">
    <property type="entry name" value="DEAD_box_RNA_helicase"/>
</dbReference>
<dbReference type="GO" id="GO:0016787">
    <property type="term" value="F:hydrolase activity"/>
    <property type="evidence" value="ECO:0007669"/>
    <property type="project" value="UniProtKB-KW"/>
</dbReference>
<evidence type="ECO:0000256" key="3">
    <source>
        <dbReference type="ARBA" id="ARBA00022806"/>
    </source>
</evidence>
<dbReference type="SMART" id="SM00490">
    <property type="entry name" value="HELICc"/>
    <property type="match status" value="1"/>
</dbReference>
<dbReference type="KEGG" id="cak:Caul_2184"/>
<comment type="similarity">
    <text evidence="5 6">Belongs to the DEAD box helicase family.</text>
</comment>
<feature type="domain" description="Helicase ATP-binding" evidence="8">
    <location>
        <begin position="30"/>
        <end position="206"/>
    </location>
</feature>
<feature type="compositionally biased region" description="Basic and acidic residues" evidence="7">
    <location>
        <begin position="566"/>
        <end position="598"/>
    </location>
</feature>
<dbReference type="Pfam" id="PF00271">
    <property type="entry name" value="Helicase_C"/>
    <property type="match status" value="1"/>
</dbReference>
<feature type="compositionally biased region" description="Basic and acidic residues" evidence="7">
    <location>
        <begin position="690"/>
        <end position="706"/>
    </location>
</feature>
<organism evidence="10">
    <name type="scientific">Caulobacter sp. (strain K31)</name>
    <dbReference type="NCBI Taxonomy" id="366602"/>
    <lineage>
        <taxon>Bacteria</taxon>
        <taxon>Pseudomonadati</taxon>
        <taxon>Pseudomonadota</taxon>
        <taxon>Alphaproteobacteria</taxon>
        <taxon>Caulobacterales</taxon>
        <taxon>Caulobacteraceae</taxon>
        <taxon>Caulobacter</taxon>
    </lineage>
</organism>
<dbReference type="PANTHER" id="PTHR47959">
    <property type="entry name" value="ATP-DEPENDENT RNA HELICASE RHLE-RELATED"/>
    <property type="match status" value="1"/>
</dbReference>
<dbReference type="Gene3D" id="3.40.50.300">
    <property type="entry name" value="P-loop containing nucleotide triphosphate hydrolases"/>
    <property type="match status" value="2"/>
</dbReference>
<gene>
    <name evidence="10" type="ordered locus">Caul_2184</name>
</gene>
<dbReference type="InterPro" id="IPR005580">
    <property type="entry name" value="DbpA/CsdA_RNA-bd_dom"/>
</dbReference>
<feature type="compositionally biased region" description="Basic and acidic residues" evidence="7">
    <location>
        <begin position="435"/>
        <end position="480"/>
    </location>
</feature>
<dbReference type="PROSITE" id="PS51192">
    <property type="entry name" value="HELICASE_ATP_BIND_1"/>
    <property type="match status" value="1"/>
</dbReference>
<feature type="region of interest" description="Disordered" evidence="7">
    <location>
        <begin position="429"/>
        <end position="480"/>
    </location>
</feature>
<dbReference type="InterPro" id="IPR011545">
    <property type="entry name" value="DEAD/DEAH_box_helicase_dom"/>
</dbReference>
<evidence type="ECO:0000256" key="1">
    <source>
        <dbReference type="ARBA" id="ARBA00022741"/>
    </source>
</evidence>
<dbReference type="GO" id="GO:0003724">
    <property type="term" value="F:RNA helicase activity"/>
    <property type="evidence" value="ECO:0007669"/>
    <property type="project" value="UniProtKB-ARBA"/>
</dbReference>
<dbReference type="CDD" id="cd18787">
    <property type="entry name" value="SF2_C_DEAD"/>
    <property type="match status" value="1"/>
</dbReference>
<dbReference type="InterPro" id="IPR012677">
    <property type="entry name" value="Nucleotide-bd_a/b_plait_sf"/>
</dbReference>
<feature type="region of interest" description="Disordered" evidence="7">
    <location>
        <begin position="555"/>
        <end position="776"/>
    </location>
</feature>
<evidence type="ECO:0000256" key="5">
    <source>
        <dbReference type="ARBA" id="ARBA00038437"/>
    </source>
</evidence>
<dbReference type="InterPro" id="IPR000629">
    <property type="entry name" value="RNA-helicase_DEAD-box_CS"/>
</dbReference>
<sequence length="776" mass="84406">MPFPASHPALERALAAQGYLEPTPVQAAVLEDEAIGRDLLVSAQTGSGKTVAFGLAAATTLLGDAEKFAKAGLPMCLVIAPTRELAIQVNRELAWLYADAGAVVVNCVGGMDARREQRALNFGAHIVVGTPGRLRDHIERGHLDLSELKVAVLDEADEMLDMGFREDLEFILDAAPSERRTLLFSATLAREIVQLAKSYQNDALRIDTVGRNEPHRDIEYRAVRVAPNEVEHAVVNLLRYFESPGALVFCNTRESVRALHSKLRERGFAVVGLSGELSQRERADALQALRDGHARVCVATDVAARGLDLPDLGLVIHAELPVNKATLLHRSGRTGRAGKKGVSALVVPYTRRRKAEQLLMAAGVEGHWGGAPTADEIRLKDTERLLDDPIFDEAVVEEDTALAEAMLAKRTPLEIAAALIRTRRAKLPAPEEIYDDPRHGADPGPRSRDAGPRSNDAGDRFADRGPRDFGGDRPEREPRSDMANSAWFRLNTGRRNNADPKWLIPLICRLGHITKKDIGSIRIFDYDTKFEISAEAEVKFGAAVQATVRDDVTITPTTAPAARDASGPRKDYAPRPPRDDNDAPRREYAPRPPRDDAGPRGPRANAPGSRDSSPRPSSYSADGVSNAKPYARGEEPKRDYKPRDDGPKRDFKPRPAARDDAPRDFKPRAPRDEAPKAYSPLNEGPAPRRAPREARESVPYDPEAKPAKAPYVARPRDGAPGGKPYAGKSNDGPAKPFKGPKPFKAKGAFGDKPAFGGPKPAFGKKPAGGKAPFKKK</sequence>
<reference evidence="10" key="1">
    <citation type="submission" date="2008-01" db="EMBL/GenBank/DDBJ databases">
        <title>Complete sequence of chromosome of Caulobacter sp. K31.</title>
        <authorList>
            <consortium name="US DOE Joint Genome Institute"/>
            <person name="Copeland A."/>
            <person name="Lucas S."/>
            <person name="Lapidus A."/>
            <person name="Barry K."/>
            <person name="Glavina del Rio T."/>
            <person name="Dalin E."/>
            <person name="Tice H."/>
            <person name="Pitluck S."/>
            <person name="Bruce D."/>
            <person name="Goodwin L."/>
            <person name="Thompson L.S."/>
            <person name="Brettin T."/>
            <person name="Detter J.C."/>
            <person name="Han C."/>
            <person name="Schmutz J."/>
            <person name="Larimer F."/>
            <person name="Land M."/>
            <person name="Hauser L."/>
            <person name="Kyrpides N."/>
            <person name="Kim E."/>
            <person name="Stephens C."/>
            <person name="Richardson P."/>
        </authorList>
    </citation>
    <scope>NUCLEOTIDE SEQUENCE [LARGE SCALE GENOMIC DNA]</scope>
    <source>
        <strain evidence="10">K31</strain>
    </source>
</reference>